<organism evidence="1 2">
    <name type="scientific">Actinidia rufa</name>
    <dbReference type="NCBI Taxonomy" id="165716"/>
    <lineage>
        <taxon>Eukaryota</taxon>
        <taxon>Viridiplantae</taxon>
        <taxon>Streptophyta</taxon>
        <taxon>Embryophyta</taxon>
        <taxon>Tracheophyta</taxon>
        <taxon>Spermatophyta</taxon>
        <taxon>Magnoliopsida</taxon>
        <taxon>eudicotyledons</taxon>
        <taxon>Gunneridae</taxon>
        <taxon>Pentapetalae</taxon>
        <taxon>asterids</taxon>
        <taxon>Ericales</taxon>
        <taxon>Actinidiaceae</taxon>
        <taxon>Actinidia</taxon>
    </lineage>
</organism>
<protein>
    <submittedName>
        <fullName evidence="1">Uncharacterized protein</fullName>
    </submittedName>
</protein>
<gene>
    <name evidence="1" type="ORF">Acr_05g0014230</name>
</gene>
<proteinExistence type="predicted"/>
<dbReference type="AlphaFoldDB" id="A0A7J0EMR5"/>
<accession>A0A7J0EMR5</accession>
<reference evidence="1 2" key="1">
    <citation type="submission" date="2019-07" db="EMBL/GenBank/DDBJ databases">
        <title>De Novo Assembly of kiwifruit Actinidia rufa.</title>
        <authorList>
            <person name="Sugita-Konishi S."/>
            <person name="Sato K."/>
            <person name="Mori E."/>
            <person name="Abe Y."/>
            <person name="Kisaki G."/>
            <person name="Hamano K."/>
            <person name="Suezawa K."/>
            <person name="Otani M."/>
            <person name="Fukuda T."/>
            <person name="Manabe T."/>
            <person name="Gomi K."/>
            <person name="Tabuchi M."/>
            <person name="Akimitsu K."/>
            <person name="Kataoka I."/>
        </authorList>
    </citation>
    <scope>NUCLEOTIDE SEQUENCE [LARGE SCALE GENOMIC DNA]</scope>
    <source>
        <strain evidence="2">cv. Fuchu</strain>
    </source>
</reference>
<comment type="caution">
    <text evidence="1">The sequence shown here is derived from an EMBL/GenBank/DDBJ whole genome shotgun (WGS) entry which is preliminary data.</text>
</comment>
<dbReference type="EMBL" id="BJWL01000005">
    <property type="protein sequence ID" value="GFY87784.1"/>
    <property type="molecule type" value="Genomic_DNA"/>
</dbReference>
<dbReference type="Proteomes" id="UP000585474">
    <property type="component" value="Unassembled WGS sequence"/>
</dbReference>
<sequence>MVAHACCHVTGKWTATIPRYGSPDGHDWNFPKPSIDGDSPLSLYCYQRLATKSSTVSEASSSMAASENARCSELG</sequence>
<evidence type="ECO:0000313" key="1">
    <source>
        <dbReference type="EMBL" id="GFY87784.1"/>
    </source>
</evidence>
<evidence type="ECO:0000313" key="2">
    <source>
        <dbReference type="Proteomes" id="UP000585474"/>
    </source>
</evidence>
<name>A0A7J0EMR5_9ERIC</name>
<keyword evidence="2" id="KW-1185">Reference proteome</keyword>